<organism evidence="1 2">
    <name type="scientific">Saguinus oedipus</name>
    <name type="common">Cotton-top tamarin</name>
    <name type="synonym">Oedipomidas oedipus</name>
    <dbReference type="NCBI Taxonomy" id="9490"/>
    <lineage>
        <taxon>Eukaryota</taxon>
        <taxon>Metazoa</taxon>
        <taxon>Chordata</taxon>
        <taxon>Craniata</taxon>
        <taxon>Vertebrata</taxon>
        <taxon>Euteleostomi</taxon>
        <taxon>Mammalia</taxon>
        <taxon>Eutheria</taxon>
        <taxon>Euarchontoglires</taxon>
        <taxon>Primates</taxon>
        <taxon>Haplorrhini</taxon>
        <taxon>Platyrrhini</taxon>
        <taxon>Cebidae</taxon>
        <taxon>Callitrichinae</taxon>
        <taxon>Saguinus</taxon>
    </lineage>
</organism>
<proteinExistence type="predicted"/>
<evidence type="ECO:0000313" key="2">
    <source>
        <dbReference type="Proteomes" id="UP001266305"/>
    </source>
</evidence>
<protein>
    <submittedName>
        <fullName evidence="1">Uncharacterized protein</fullName>
    </submittedName>
</protein>
<keyword evidence="2" id="KW-1185">Reference proteome</keyword>
<evidence type="ECO:0000313" key="1">
    <source>
        <dbReference type="EMBL" id="KAK2099305.1"/>
    </source>
</evidence>
<comment type="caution">
    <text evidence="1">The sequence shown here is derived from an EMBL/GenBank/DDBJ whole genome shotgun (WGS) entry which is preliminary data.</text>
</comment>
<gene>
    <name evidence="1" type="ORF">P7K49_024756</name>
</gene>
<dbReference type="EMBL" id="JASSZA010000011">
    <property type="protein sequence ID" value="KAK2099305.1"/>
    <property type="molecule type" value="Genomic_DNA"/>
</dbReference>
<dbReference type="Proteomes" id="UP001266305">
    <property type="component" value="Unassembled WGS sequence"/>
</dbReference>
<sequence length="277" mass="29634">MNLKGPSRVSLAVSTPAAPHLAPLPLLLWPAAPPLPLTWLPSRCFRDLLHPCCPSPGSPPRCFRGLLPPLPLTWLPSPLLPWPAAPPLPLTWLPSRCFRGLLHPHCPSPGSPPAAPVTCCPRCPSPGSPPTAPVTCCPLLPPLAPFPLLPWPVAPLLPPLALLCCSRVSGPGQDSARLYPPSGAFSDSVVPHAFLFSEIWCFSVILKINNRTLRKDKPRSLSALPQHPAGHSAEGWSPPPTPALSWYQQDPPLVLAPGPLMFTSQSVELSFPSLTHL</sequence>
<name>A0ABQ9UQF0_SAGOE</name>
<accession>A0ABQ9UQF0</accession>
<reference evidence="1 2" key="1">
    <citation type="submission" date="2023-05" db="EMBL/GenBank/DDBJ databases">
        <title>B98-5 Cell Line De Novo Hybrid Assembly: An Optical Mapping Approach.</title>
        <authorList>
            <person name="Kananen K."/>
            <person name="Auerbach J.A."/>
            <person name="Kautto E."/>
            <person name="Blachly J.S."/>
        </authorList>
    </citation>
    <scope>NUCLEOTIDE SEQUENCE [LARGE SCALE GENOMIC DNA]</scope>
    <source>
        <strain evidence="1">B95-8</strain>
        <tissue evidence="1">Cell line</tissue>
    </source>
</reference>